<dbReference type="RefSeq" id="XP_069310680.1">
    <property type="nucleotide sequence ID" value="XM_069447733.1"/>
</dbReference>
<evidence type="ECO:0000313" key="1">
    <source>
        <dbReference type="EMBL" id="KAL1800096.1"/>
    </source>
</evidence>
<sequence length="184" mass="20647">MWTVWHLGTNRSSSGTQGFIRAGQAVIPCRIRARTIASSRSSPSSIFSYTPVYGTIGQYSRDTKRQWCTTSIRPLVDGNQTNIPGRLWHCRPAINFAHFRTLGKETFTGSPKFLFISAHRQVDTCFGRSTIANPSVAHSTHPISKRGDWTRSLSRFTRSITTSRLAHATALNYPAFLLRIFAEI</sequence>
<evidence type="ECO:0000313" key="2">
    <source>
        <dbReference type="Proteomes" id="UP001578633"/>
    </source>
</evidence>
<dbReference type="GeneID" id="96080760"/>
<dbReference type="EMBL" id="JBHGVX010000001">
    <property type="protein sequence ID" value="KAL1800096.1"/>
    <property type="molecule type" value="Genomic_DNA"/>
</dbReference>
<gene>
    <name evidence="1" type="ORF">ACET3X_000438</name>
</gene>
<reference evidence="1 2" key="1">
    <citation type="submission" date="2024-09" db="EMBL/GenBank/DDBJ databases">
        <title>T2T genomes of carrot and Alternaria dauci and their utility for understanding host-pathogen interaction during carrot leaf blight disease.</title>
        <authorList>
            <person name="Liu W."/>
            <person name="Xu S."/>
            <person name="Ou C."/>
            <person name="Liu X."/>
            <person name="Zhuang F."/>
            <person name="Deng X.W."/>
        </authorList>
    </citation>
    <scope>NUCLEOTIDE SEQUENCE [LARGE SCALE GENOMIC DNA]</scope>
    <source>
        <strain evidence="1 2">A2016</strain>
    </source>
</reference>
<accession>A0ABR3UUD4</accession>
<proteinExistence type="predicted"/>
<name>A0ABR3UUD4_9PLEO</name>
<dbReference type="Proteomes" id="UP001578633">
    <property type="component" value="Chromosome 1"/>
</dbReference>
<keyword evidence="2" id="KW-1185">Reference proteome</keyword>
<protein>
    <submittedName>
        <fullName evidence="1">Uncharacterized protein</fullName>
    </submittedName>
</protein>
<comment type="caution">
    <text evidence="1">The sequence shown here is derived from an EMBL/GenBank/DDBJ whole genome shotgun (WGS) entry which is preliminary data.</text>
</comment>
<organism evidence="1 2">
    <name type="scientific">Alternaria dauci</name>
    <dbReference type="NCBI Taxonomy" id="48095"/>
    <lineage>
        <taxon>Eukaryota</taxon>
        <taxon>Fungi</taxon>
        <taxon>Dikarya</taxon>
        <taxon>Ascomycota</taxon>
        <taxon>Pezizomycotina</taxon>
        <taxon>Dothideomycetes</taxon>
        <taxon>Pleosporomycetidae</taxon>
        <taxon>Pleosporales</taxon>
        <taxon>Pleosporineae</taxon>
        <taxon>Pleosporaceae</taxon>
        <taxon>Alternaria</taxon>
        <taxon>Alternaria sect. Porri</taxon>
    </lineage>
</organism>